<reference evidence="2" key="1">
    <citation type="submission" date="2016-10" db="EMBL/GenBank/DDBJ databases">
        <authorList>
            <person name="Varghese N."/>
            <person name="Submissions S."/>
        </authorList>
    </citation>
    <scope>NUCLEOTIDE SEQUENCE [LARGE SCALE GENOMIC DNA]</scope>
    <source>
        <strain evidence="2">DSM 23445</strain>
    </source>
</reference>
<dbReference type="InterPro" id="IPR032342">
    <property type="entry name" value="DUF4861"/>
</dbReference>
<keyword evidence="2" id="KW-1185">Reference proteome</keyword>
<dbReference type="EMBL" id="FPBF01000008">
    <property type="protein sequence ID" value="SFU15312.1"/>
    <property type="molecule type" value="Genomic_DNA"/>
</dbReference>
<dbReference type="PROSITE" id="PS51257">
    <property type="entry name" value="PROKAR_LIPOPROTEIN"/>
    <property type="match status" value="1"/>
</dbReference>
<accession>A0A1I7DUG0</accession>
<proteinExistence type="predicted"/>
<organism evidence="1 2">
    <name type="scientific">Algoriphagus locisalis</name>
    <dbReference type="NCBI Taxonomy" id="305507"/>
    <lineage>
        <taxon>Bacteria</taxon>
        <taxon>Pseudomonadati</taxon>
        <taxon>Bacteroidota</taxon>
        <taxon>Cytophagia</taxon>
        <taxon>Cytophagales</taxon>
        <taxon>Cyclobacteriaceae</taxon>
        <taxon>Algoriphagus</taxon>
    </lineage>
</organism>
<dbReference type="STRING" id="305507.SAMN04489724_4395"/>
<dbReference type="OrthoDB" id="846806at2"/>
<gene>
    <name evidence="1" type="ORF">SAMN04489724_4395</name>
</gene>
<sequence>MIIQPKISSKSKPLFLYLIHGFVLVVALSCTQEKKNENSEDSPESFRFSVENTLSLERSSEMVVISLEDLEEKFDSKQDMSFRVFLGEEEISSQLNKKGTDKGLVFVLPTIGANQKLDIEVQASPDLSAPNYPKLTQAELSHKFGGEFKDREYIGGHFENVDSLHVPAEHTDHSWFIRYEGPGWESDLVGYRFYLDWRNGIDVFGKKVKNPVLQDVGQDGFDSYHEPADWGMDVLKVGKTLGLGSIATWEDGKARRVDVTDSLYAEISTNGPVYSSVMTKYYGWDLPSGKTDILANISIHSGTSLSRMDLESTNTIENFATGLIKDPKGELLVSDTDLDYGYIATYGPQSLAGDNLGIAVIYPVGKLKEITEDELSHVLVFDSSDKKMSYYFLAAWEQEPGGITSQEDFKKYLDEEIVKLSNPLKILVK</sequence>
<protein>
    <recommendedName>
        <fullName evidence="3">DUF4861 domain-containing protein</fullName>
    </recommendedName>
</protein>
<dbReference type="AlphaFoldDB" id="A0A1I7DUG0"/>
<evidence type="ECO:0008006" key="3">
    <source>
        <dbReference type="Google" id="ProtNLM"/>
    </source>
</evidence>
<name>A0A1I7DUG0_9BACT</name>
<evidence type="ECO:0000313" key="2">
    <source>
        <dbReference type="Proteomes" id="UP000199673"/>
    </source>
</evidence>
<dbReference type="Pfam" id="PF16153">
    <property type="entry name" value="DUF4861"/>
    <property type="match status" value="1"/>
</dbReference>
<dbReference type="Proteomes" id="UP000199673">
    <property type="component" value="Unassembled WGS sequence"/>
</dbReference>
<evidence type="ECO:0000313" key="1">
    <source>
        <dbReference type="EMBL" id="SFU15312.1"/>
    </source>
</evidence>